<gene>
    <name evidence="3" type="ORF">SAMN02745975_02808</name>
</gene>
<dbReference type="PROSITE" id="PS00923">
    <property type="entry name" value="ASP_GLU_RACEMASE_1"/>
    <property type="match status" value="1"/>
</dbReference>
<keyword evidence="4" id="KW-1185">Reference proteome</keyword>
<comment type="similarity">
    <text evidence="1">Belongs to the aspartate/glutamate racemases family.</text>
</comment>
<dbReference type="RefSeq" id="WP_110941872.1">
    <property type="nucleotide sequence ID" value="NZ_FQZV01000040.1"/>
</dbReference>
<dbReference type="Pfam" id="PF01177">
    <property type="entry name" value="Asp_Glu_race"/>
    <property type="match status" value="1"/>
</dbReference>
<dbReference type="Gene3D" id="3.40.50.1860">
    <property type="match status" value="2"/>
</dbReference>
<name>A0A1M6LY51_9FIRM</name>
<dbReference type="PANTHER" id="PTHR21198">
    <property type="entry name" value="GLUTAMATE RACEMASE"/>
    <property type="match status" value="1"/>
</dbReference>
<dbReference type="OrthoDB" id="9803739at2"/>
<evidence type="ECO:0000256" key="1">
    <source>
        <dbReference type="ARBA" id="ARBA00007847"/>
    </source>
</evidence>
<proteinExistence type="inferred from homology"/>
<dbReference type="InterPro" id="IPR001920">
    <property type="entry name" value="Asp/Glu_race"/>
</dbReference>
<sequence>MKTIGLIGGMSWESSLVYYRLINERVKEKLGGFHSCKSVMYSVDFAEIEELQHQENWKKLGELMIDAARKVEAGGADFIVICTNTMHKLAEVIEENTSIPLLHIADATAEHSKKQGIQRVGLLGTRFTMEQDFYKERLKEKHGIEVIIPEENEREIVHQVIYQELVKGIIRESSREAYLKVIDHLAVRGAQGIILGCTEIPLLIRQKDCSVKVFDTTTLHAQYAVETALA</sequence>
<dbReference type="PROSITE" id="PS00924">
    <property type="entry name" value="ASP_GLU_RACEMASE_2"/>
    <property type="match status" value="1"/>
</dbReference>
<accession>A0A1M6LY51</accession>
<reference evidence="4" key="1">
    <citation type="submission" date="2016-11" db="EMBL/GenBank/DDBJ databases">
        <authorList>
            <person name="Varghese N."/>
            <person name="Submissions S."/>
        </authorList>
    </citation>
    <scope>NUCLEOTIDE SEQUENCE [LARGE SCALE GENOMIC DNA]</scope>
    <source>
        <strain evidence="4">DSM 17957</strain>
    </source>
</reference>
<dbReference type="InterPro" id="IPR015942">
    <property type="entry name" value="Asp/Glu/hydantoin_racemase"/>
</dbReference>
<dbReference type="Proteomes" id="UP000184536">
    <property type="component" value="Unassembled WGS sequence"/>
</dbReference>
<dbReference type="AlphaFoldDB" id="A0A1M6LY51"/>
<organism evidence="3 4">
    <name type="scientific">Geosporobacter subterraneus DSM 17957</name>
    <dbReference type="NCBI Taxonomy" id="1121919"/>
    <lineage>
        <taxon>Bacteria</taxon>
        <taxon>Bacillati</taxon>
        <taxon>Bacillota</taxon>
        <taxon>Clostridia</taxon>
        <taxon>Peptostreptococcales</taxon>
        <taxon>Thermotaleaceae</taxon>
        <taxon>Geosporobacter</taxon>
    </lineage>
</organism>
<evidence type="ECO:0000313" key="4">
    <source>
        <dbReference type="Proteomes" id="UP000184536"/>
    </source>
</evidence>
<dbReference type="PANTHER" id="PTHR21198:SF7">
    <property type="entry name" value="ASPARTATE-GLUTAMATE RACEMASE FAMILY"/>
    <property type="match status" value="1"/>
</dbReference>
<evidence type="ECO:0000313" key="3">
    <source>
        <dbReference type="EMBL" id="SHJ76131.1"/>
    </source>
</evidence>
<dbReference type="GO" id="GO:0047661">
    <property type="term" value="F:amino-acid racemase activity"/>
    <property type="evidence" value="ECO:0007669"/>
    <property type="project" value="InterPro"/>
</dbReference>
<dbReference type="InterPro" id="IPR018187">
    <property type="entry name" value="Asp/Glu_racemase_AS_1"/>
</dbReference>
<dbReference type="STRING" id="1121919.SAMN02745975_02808"/>
<dbReference type="InterPro" id="IPR004380">
    <property type="entry name" value="Asp_race"/>
</dbReference>
<dbReference type="InterPro" id="IPR033134">
    <property type="entry name" value="Asp/Glu_racemase_AS_2"/>
</dbReference>
<dbReference type="NCBIfam" id="TIGR00035">
    <property type="entry name" value="asp_race"/>
    <property type="match status" value="1"/>
</dbReference>
<dbReference type="EMBL" id="FQZV01000040">
    <property type="protein sequence ID" value="SHJ76131.1"/>
    <property type="molecule type" value="Genomic_DNA"/>
</dbReference>
<dbReference type="SUPFAM" id="SSF53681">
    <property type="entry name" value="Aspartate/glutamate racemase"/>
    <property type="match status" value="2"/>
</dbReference>
<protein>
    <submittedName>
        <fullName evidence="3">Aspartate racemase</fullName>
    </submittedName>
</protein>
<keyword evidence="2" id="KW-0413">Isomerase</keyword>
<evidence type="ECO:0000256" key="2">
    <source>
        <dbReference type="ARBA" id="ARBA00023235"/>
    </source>
</evidence>